<evidence type="ECO:0000313" key="2">
    <source>
        <dbReference type="Proteomes" id="UP000010820"/>
    </source>
</evidence>
<dbReference type="STRING" id="644801.Psest_1592"/>
<dbReference type="EMBL" id="CP003071">
    <property type="protein sequence ID" value="AGA86142.1"/>
    <property type="molecule type" value="Genomic_DNA"/>
</dbReference>
<reference evidence="1 2" key="1">
    <citation type="submission" date="2011-10" db="EMBL/GenBank/DDBJ databases">
        <title>Complete sequence of chromosome of Pseudomonas stutzeri RCH2.</title>
        <authorList>
            <consortium name="US DOE Joint Genome Institute"/>
            <person name="Lucas S."/>
            <person name="Han J."/>
            <person name="Lapidus A."/>
            <person name="Cheng J.-F."/>
            <person name="Goodwin L."/>
            <person name="Pitluck S."/>
            <person name="Peters L."/>
            <person name="Ovchinnikova G."/>
            <person name="Zeytun A."/>
            <person name="Lu M."/>
            <person name="Detter J.C."/>
            <person name="Han C."/>
            <person name="Tapia R."/>
            <person name="Land M."/>
            <person name="Hauser L."/>
            <person name="Kyrpides N."/>
            <person name="Ivanova N."/>
            <person name="Pagani I."/>
            <person name="Chakraborty R."/>
            <person name="Arkin A."/>
            <person name="Dehal P."/>
            <person name="Wall J."/>
            <person name="Hazen T."/>
            <person name="Woyke T."/>
        </authorList>
    </citation>
    <scope>NUCLEOTIDE SEQUENCE [LARGE SCALE GENOMIC DNA]</scope>
    <source>
        <strain evidence="1 2">RCH2</strain>
    </source>
</reference>
<accession>L0GK31</accession>
<evidence type="ECO:0000313" key="1">
    <source>
        <dbReference type="EMBL" id="AGA86142.1"/>
    </source>
</evidence>
<organism evidence="1 2">
    <name type="scientific">Stutzerimonas stutzeri RCH2</name>
    <dbReference type="NCBI Taxonomy" id="644801"/>
    <lineage>
        <taxon>Bacteria</taxon>
        <taxon>Pseudomonadati</taxon>
        <taxon>Pseudomonadota</taxon>
        <taxon>Gammaproteobacteria</taxon>
        <taxon>Pseudomonadales</taxon>
        <taxon>Pseudomonadaceae</taxon>
        <taxon>Stutzerimonas</taxon>
    </lineage>
</organism>
<dbReference type="PATRIC" id="fig|644801.3.peg.1551"/>
<dbReference type="KEGG" id="psh:Psest_1592"/>
<name>L0GK31_STUST</name>
<evidence type="ECO:0008006" key="3">
    <source>
        <dbReference type="Google" id="ProtNLM"/>
    </source>
</evidence>
<gene>
    <name evidence="1" type="ORF">Psest_1592</name>
</gene>
<sequence length="184" mass="20682">MNGHSLRWPAGMLLAGLLAGCVPPIYVDKQDYPADWSAQLTAVAGCPELTGRYQNQGEGRFAVGLAKQLMPDTADPLKQVQRVDFDGPDGGAVVVRLLDAQDVILLEQRWNEGPDFRCEDGWLIRQRGYFWATPVLTGTDSERFARNAHGDLLVQRRTEAGGVFLFLPVYRGERFWFRYPRIAQ</sequence>
<proteinExistence type="predicted"/>
<dbReference type="HOGENOM" id="CLU_1467038_0_0_6"/>
<dbReference type="PROSITE" id="PS51257">
    <property type="entry name" value="PROKAR_LIPOPROTEIN"/>
    <property type="match status" value="1"/>
</dbReference>
<protein>
    <recommendedName>
        <fullName evidence="3">Lipoprotein</fullName>
    </recommendedName>
</protein>
<dbReference type="AlphaFoldDB" id="L0GK31"/>
<dbReference type="Proteomes" id="UP000010820">
    <property type="component" value="Chromosome"/>
</dbReference>